<dbReference type="EMBL" id="LKEB01000080">
    <property type="protein sequence ID" value="ROV93442.1"/>
    <property type="molecule type" value="Genomic_DNA"/>
</dbReference>
<accession>A0A423VR43</accession>
<proteinExistence type="predicted"/>
<gene>
    <name evidence="1" type="ORF">VPNG_09618</name>
</gene>
<keyword evidence="2" id="KW-1185">Reference proteome</keyword>
<name>A0A423VR43_9PEZI</name>
<dbReference type="AlphaFoldDB" id="A0A423VR43"/>
<dbReference type="Proteomes" id="UP000285146">
    <property type="component" value="Unassembled WGS sequence"/>
</dbReference>
<protein>
    <submittedName>
        <fullName evidence="1">Uncharacterized protein</fullName>
    </submittedName>
</protein>
<dbReference type="InParanoid" id="A0A423VR43"/>
<organism evidence="1 2">
    <name type="scientific">Cytospora leucostoma</name>
    <dbReference type="NCBI Taxonomy" id="1230097"/>
    <lineage>
        <taxon>Eukaryota</taxon>
        <taxon>Fungi</taxon>
        <taxon>Dikarya</taxon>
        <taxon>Ascomycota</taxon>
        <taxon>Pezizomycotina</taxon>
        <taxon>Sordariomycetes</taxon>
        <taxon>Sordariomycetidae</taxon>
        <taxon>Diaporthales</taxon>
        <taxon>Cytosporaceae</taxon>
        <taxon>Cytospora</taxon>
    </lineage>
</organism>
<reference evidence="1 2" key="1">
    <citation type="submission" date="2015-09" db="EMBL/GenBank/DDBJ databases">
        <title>Host preference determinants of Valsa canker pathogens revealed by comparative genomics.</title>
        <authorList>
            <person name="Yin Z."/>
            <person name="Huang L."/>
        </authorList>
    </citation>
    <scope>NUCLEOTIDE SEQUENCE [LARGE SCALE GENOMIC DNA]</scope>
    <source>
        <strain evidence="1 2">SXYLt</strain>
    </source>
</reference>
<evidence type="ECO:0000313" key="2">
    <source>
        <dbReference type="Proteomes" id="UP000285146"/>
    </source>
</evidence>
<evidence type="ECO:0000313" key="1">
    <source>
        <dbReference type="EMBL" id="ROV93442.1"/>
    </source>
</evidence>
<comment type="caution">
    <text evidence="1">The sequence shown here is derived from an EMBL/GenBank/DDBJ whole genome shotgun (WGS) entry which is preliminary data.</text>
</comment>
<sequence>MKEECVRDSIPKTSELVVLTDQDIMTLWIPIRDRVGGTRCDARLPQARPLAKLMPASET</sequence>